<comment type="caution">
    <text evidence="2">The sequence shown here is derived from an EMBL/GenBank/DDBJ whole genome shotgun (WGS) entry which is preliminary data.</text>
</comment>
<evidence type="ECO:0000256" key="1">
    <source>
        <dbReference type="SAM" id="Phobius"/>
    </source>
</evidence>
<dbReference type="Gene3D" id="2.60.40.4070">
    <property type="match status" value="1"/>
</dbReference>
<sequence>MTEKELKNIFKGLKIGLVLIIGIIFICLFITIKSFLSSAKESKLKTPEQDAEDRAEMISQVLSPVCVSPILEEDALTLNEIITGVKEKAKELNFISVLKPGGEILAHTDLDKIGEIEEVTQGQNITESLFIYTTPIKLQEEVIAYLKLGLNKNYFSGQRPETQPAIFPRRVIILFFGLFMGLLLITILLANRVQKGIKKSLEKIISEKDAEIRYLHTERKRLQKMVDTSIIAPTEKPKPSEIPPIELEIEKRVEAVPQLVPGNDETLSDKIDKVFADFIGEGKIPESKPAEIKRENIEKEIEPVAIGKSDEETVDEKRQEEETIIKEKKFSKKDLEVIKEIEELLEKPSPIIKRVEQEKPMELEPVDIGKIPLDDTDLKKEIGKEPVKTSLDDIKSKLLVPNLETIDLGNWTVEKIVKEMAELKKDYQIRKERPMVKLENLSITPSTISPGEIATIKFTLSERASILVTIEGPDGCIVRVFNYKGEKGENTLTWDGKNLFGQFCIAGEYRVLIKEKKLGDVKNIAEPIKIILTDNGALTNKNY</sequence>
<evidence type="ECO:0008006" key="3">
    <source>
        <dbReference type="Google" id="ProtNLM"/>
    </source>
</evidence>
<name>A0A7C4TIL7_UNCW3</name>
<gene>
    <name evidence="2" type="ORF">ENV60_08830</name>
</gene>
<accession>A0A7C4TIL7</accession>
<dbReference type="EMBL" id="DTGZ01000166">
    <property type="protein sequence ID" value="HGV98381.1"/>
    <property type="molecule type" value="Genomic_DNA"/>
</dbReference>
<keyword evidence="1" id="KW-0472">Membrane</keyword>
<keyword evidence="1" id="KW-1133">Transmembrane helix</keyword>
<proteinExistence type="predicted"/>
<dbReference type="AlphaFoldDB" id="A0A7C4TIL7"/>
<feature type="transmembrane region" description="Helical" evidence="1">
    <location>
        <begin position="15"/>
        <end position="36"/>
    </location>
</feature>
<protein>
    <recommendedName>
        <fullName evidence="3">FlgD Ig-like domain-containing protein</fullName>
    </recommendedName>
</protein>
<keyword evidence="1" id="KW-0812">Transmembrane</keyword>
<organism evidence="2">
    <name type="scientific">candidate division WOR-3 bacterium</name>
    <dbReference type="NCBI Taxonomy" id="2052148"/>
    <lineage>
        <taxon>Bacteria</taxon>
        <taxon>Bacteria division WOR-3</taxon>
    </lineage>
</organism>
<feature type="transmembrane region" description="Helical" evidence="1">
    <location>
        <begin position="171"/>
        <end position="190"/>
    </location>
</feature>
<evidence type="ECO:0000313" key="2">
    <source>
        <dbReference type="EMBL" id="HGV98381.1"/>
    </source>
</evidence>
<reference evidence="2" key="1">
    <citation type="journal article" date="2020" name="mSystems">
        <title>Genome- and Community-Level Interaction Insights into Carbon Utilization and Element Cycling Functions of Hydrothermarchaeota in Hydrothermal Sediment.</title>
        <authorList>
            <person name="Zhou Z."/>
            <person name="Liu Y."/>
            <person name="Xu W."/>
            <person name="Pan J."/>
            <person name="Luo Z.H."/>
            <person name="Li M."/>
        </authorList>
    </citation>
    <scope>NUCLEOTIDE SEQUENCE [LARGE SCALE GENOMIC DNA]</scope>
    <source>
        <strain evidence="2">SpSt-774</strain>
    </source>
</reference>